<evidence type="ECO:0000256" key="4">
    <source>
        <dbReference type="ARBA" id="ARBA00023136"/>
    </source>
</evidence>
<dbReference type="PROSITE" id="PS51257">
    <property type="entry name" value="PROKAR_LIPOPROTEIN"/>
    <property type="match status" value="1"/>
</dbReference>
<dbReference type="Pfam" id="PF14322">
    <property type="entry name" value="SusD-like_3"/>
    <property type="match status" value="1"/>
</dbReference>
<evidence type="ECO:0000256" key="3">
    <source>
        <dbReference type="ARBA" id="ARBA00022729"/>
    </source>
</evidence>
<reference evidence="8 9" key="1">
    <citation type="submission" date="2022-02" db="EMBL/GenBank/DDBJ databases">
        <authorList>
            <person name="Min J."/>
        </authorList>
    </citation>
    <scope>NUCLEOTIDE SEQUENCE [LARGE SCALE GENOMIC DNA]</scope>
    <source>
        <strain evidence="8 9">GR10-1</strain>
    </source>
</reference>
<keyword evidence="5" id="KW-0998">Cell outer membrane</keyword>
<evidence type="ECO:0000259" key="6">
    <source>
        <dbReference type="Pfam" id="PF07980"/>
    </source>
</evidence>
<comment type="subcellular location">
    <subcellularLocation>
        <location evidence="1">Cell outer membrane</location>
    </subcellularLocation>
</comment>
<organism evidence="8 9">
    <name type="scientific">Niabella ginsengisoli</name>
    <dbReference type="NCBI Taxonomy" id="522298"/>
    <lineage>
        <taxon>Bacteria</taxon>
        <taxon>Pseudomonadati</taxon>
        <taxon>Bacteroidota</taxon>
        <taxon>Chitinophagia</taxon>
        <taxon>Chitinophagales</taxon>
        <taxon>Chitinophagaceae</taxon>
        <taxon>Niabella</taxon>
    </lineage>
</organism>
<keyword evidence="9" id="KW-1185">Reference proteome</keyword>
<dbReference type="Proteomes" id="UP001202248">
    <property type="component" value="Unassembled WGS sequence"/>
</dbReference>
<evidence type="ECO:0000259" key="7">
    <source>
        <dbReference type="Pfam" id="PF14322"/>
    </source>
</evidence>
<feature type="domain" description="RagB/SusD" evidence="6">
    <location>
        <begin position="327"/>
        <end position="621"/>
    </location>
</feature>
<evidence type="ECO:0000256" key="5">
    <source>
        <dbReference type="ARBA" id="ARBA00023237"/>
    </source>
</evidence>
<feature type="domain" description="SusD-like N-terminal" evidence="7">
    <location>
        <begin position="95"/>
        <end position="213"/>
    </location>
</feature>
<comment type="similarity">
    <text evidence="2">Belongs to the SusD family.</text>
</comment>
<name>A0ABS9SGJ8_9BACT</name>
<dbReference type="EMBL" id="JAKWBL010000001">
    <property type="protein sequence ID" value="MCH5597441.1"/>
    <property type="molecule type" value="Genomic_DNA"/>
</dbReference>
<dbReference type="SUPFAM" id="SSF48452">
    <property type="entry name" value="TPR-like"/>
    <property type="match status" value="1"/>
</dbReference>
<dbReference type="Pfam" id="PF07980">
    <property type="entry name" value="SusD_RagB"/>
    <property type="match status" value="1"/>
</dbReference>
<keyword evidence="3" id="KW-0732">Signal</keyword>
<proteinExistence type="inferred from homology"/>
<evidence type="ECO:0000256" key="2">
    <source>
        <dbReference type="ARBA" id="ARBA00006275"/>
    </source>
</evidence>
<evidence type="ECO:0000313" key="8">
    <source>
        <dbReference type="EMBL" id="MCH5597441.1"/>
    </source>
</evidence>
<dbReference type="InterPro" id="IPR033985">
    <property type="entry name" value="SusD-like_N"/>
</dbReference>
<dbReference type="RefSeq" id="WP_240826826.1">
    <property type="nucleotide sequence ID" value="NZ_JAKWBL010000001.1"/>
</dbReference>
<comment type="caution">
    <text evidence="8">The sequence shown here is derived from an EMBL/GenBank/DDBJ whole genome shotgun (WGS) entry which is preliminary data.</text>
</comment>
<dbReference type="InterPro" id="IPR012944">
    <property type="entry name" value="SusD_RagB_dom"/>
</dbReference>
<dbReference type="Gene3D" id="1.25.40.390">
    <property type="match status" value="1"/>
</dbReference>
<evidence type="ECO:0000313" key="9">
    <source>
        <dbReference type="Proteomes" id="UP001202248"/>
    </source>
</evidence>
<evidence type="ECO:0000256" key="1">
    <source>
        <dbReference type="ARBA" id="ARBA00004442"/>
    </source>
</evidence>
<protein>
    <submittedName>
        <fullName evidence="8">RagB/SusD family nutrient uptake outer membrane protein</fullName>
    </submittedName>
</protein>
<dbReference type="InterPro" id="IPR011990">
    <property type="entry name" value="TPR-like_helical_dom_sf"/>
</dbReference>
<keyword evidence="4" id="KW-0472">Membrane</keyword>
<accession>A0ABS9SGJ8</accession>
<sequence>MKSFIHKNAILLNIALLFLFASCKKDYLGVANQLASEVKIDSVFSVPASVRNFYANIYSGIPNSSAVIFNATSGGRLTALDNPWAGLTDELKIAQGPVKTVVTNGYNAGNATFGRWTALYQLIRQANLFIQYAHAIPKLGDADYIDESEIKQMINAARFFRAYYHYMLFEQYGPIPIVDQAIDPESKEFNFPRNSVDEVVEFIKNDLDAVLPNLADMPNPDFPDGRIVPTKGVVLAVKAKLLVYAASPLFNGGFAEALQLRNPDGKQIFPAANATKWTEALAAVQQFIDFANGRYQLYKRFNTDGSYNASESLYQLFFDTDMATQREVIWASPVSSWGAVGSADGTERRLSPRNEGGGFACIGVLQELVDAFFMNDGLSIKESPLYDETGFTGNIYNMYLKREPRFYQAVFYQNRPWQISNNPVQFHAGSPNDQSSTNNPYTGYIMYKRAARNVYNSGTNPKSVYRPSVIFRLADFYLLYAEALNEVNPGDPKVLEYIDKVRERAGIPKLADIKPEIKGNKELQREAIIAERRVELCTEGQRYFDVRRWMIAERSNDEGGGHQGGPFTGMNMQSPSQTIGGYYTRTAFENRAFYRSMYLYPIPLAEVQKSKGQLLVQNPGW</sequence>
<gene>
    <name evidence="8" type="ORF">MKP09_05725</name>
</gene>